<dbReference type="InterPro" id="IPR045019">
    <property type="entry name" value="BETA-OHASE-like"/>
</dbReference>
<organism evidence="6 7">
    <name type="scientific">Roseivirga pacifica</name>
    <dbReference type="NCBI Taxonomy" id="1267423"/>
    <lineage>
        <taxon>Bacteria</taxon>
        <taxon>Pseudomonadati</taxon>
        <taxon>Bacteroidota</taxon>
        <taxon>Cytophagia</taxon>
        <taxon>Cytophagales</taxon>
        <taxon>Roseivirgaceae</taxon>
        <taxon>Roseivirga</taxon>
    </lineage>
</organism>
<evidence type="ECO:0000259" key="5">
    <source>
        <dbReference type="Pfam" id="PF04116"/>
    </source>
</evidence>
<proteinExistence type="inferred from homology"/>
<feature type="transmembrane region" description="Helical" evidence="4">
    <location>
        <begin position="81"/>
        <end position="102"/>
    </location>
</feature>
<keyword evidence="2" id="KW-0125">Carotenoid biosynthesis</keyword>
<dbReference type="EMBL" id="FOIR01000001">
    <property type="protein sequence ID" value="SEV88591.1"/>
    <property type="molecule type" value="Genomic_DNA"/>
</dbReference>
<evidence type="ECO:0000256" key="3">
    <source>
        <dbReference type="ARBA" id="ARBA00023002"/>
    </source>
</evidence>
<evidence type="ECO:0000256" key="4">
    <source>
        <dbReference type="SAM" id="Phobius"/>
    </source>
</evidence>
<dbReference type="AlphaFoldDB" id="A0A1I0MLX0"/>
<comment type="similarity">
    <text evidence="1">Belongs to the sterol desaturase family.</text>
</comment>
<feature type="transmembrane region" description="Helical" evidence="4">
    <location>
        <begin position="12"/>
        <end position="33"/>
    </location>
</feature>
<sequence>MVWTQNNMEAVLWILAAVVFMEAFSWAIHKYIMHGVLWKIHKSHHVHTKGVFELNDVFTAFFGGSAIVLILLGLPALDYRFWLGCGITLYGMLYFVLHDVLIHKRLKWFGRPKGKFLRAITDAHRAHHSTKERDDAVSFGLFLVPKRFYRK</sequence>
<dbReference type="STRING" id="1267423.SAMN05216290_0462"/>
<reference evidence="7" key="1">
    <citation type="submission" date="2016-10" db="EMBL/GenBank/DDBJ databases">
        <authorList>
            <person name="Varghese N."/>
            <person name="Submissions S."/>
        </authorList>
    </citation>
    <scope>NUCLEOTIDE SEQUENCE [LARGE SCALE GENOMIC DNA]</scope>
    <source>
        <strain evidence="7">CGMCC 1.12402</strain>
    </source>
</reference>
<dbReference type="GO" id="GO:0010291">
    <property type="term" value="F:beta-carotene 3-hydroxylase activity"/>
    <property type="evidence" value="ECO:0007669"/>
    <property type="project" value="TreeGrafter"/>
</dbReference>
<dbReference type="GO" id="GO:0016123">
    <property type="term" value="P:xanthophyll biosynthetic process"/>
    <property type="evidence" value="ECO:0007669"/>
    <property type="project" value="TreeGrafter"/>
</dbReference>
<dbReference type="Pfam" id="PF04116">
    <property type="entry name" value="FA_hydroxylase"/>
    <property type="match status" value="1"/>
</dbReference>
<keyword evidence="4" id="KW-0472">Membrane</keyword>
<dbReference type="Proteomes" id="UP000199437">
    <property type="component" value="Unassembled WGS sequence"/>
</dbReference>
<protein>
    <submittedName>
        <fullName evidence="6">Beta-carotene 3-hydroxylase</fullName>
    </submittedName>
</protein>
<evidence type="ECO:0000256" key="1">
    <source>
        <dbReference type="ARBA" id="ARBA00009324"/>
    </source>
</evidence>
<evidence type="ECO:0000313" key="6">
    <source>
        <dbReference type="EMBL" id="SEV88591.1"/>
    </source>
</evidence>
<feature type="transmembrane region" description="Helical" evidence="4">
    <location>
        <begin position="54"/>
        <end position="75"/>
    </location>
</feature>
<accession>A0A1I0MLX0</accession>
<dbReference type="GO" id="GO:0005506">
    <property type="term" value="F:iron ion binding"/>
    <property type="evidence" value="ECO:0007669"/>
    <property type="project" value="InterPro"/>
</dbReference>
<keyword evidence="4" id="KW-0812">Transmembrane</keyword>
<dbReference type="PANTHER" id="PTHR31899">
    <property type="entry name" value="BETA-CAROTENE 3-HYDROXYLASE 1, CHLOROPLASTIC"/>
    <property type="match status" value="1"/>
</dbReference>
<evidence type="ECO:0000256" key="2">
    <source>
        <dbReference type="ARBA" id="ARBA00022746"/>
    </source>
</evidence>
<keyword evidence="4" id="KW-1133">Transmembrane helix</keyword>
<keyword evidence="7" id="KW-1185">Reference proteome</keyword>
<gene>
    <name evidence="6" type="ORF">SAMN05216290_0462</name>
</gene>
<feature type="domain" description="Fatty acid hydroxylase" evidence="5">
    <location>
        <begin position="15"/>
        <end position="142"/>
    </location>
</feature>
<dbReference type="InterPro" id="IPR006694">
    <property type="entry name" value="Fatty_acid_hydroxylase"/>
</dbReference>
<name>A0A1I0MLX0_9BACT</name>
<dbReference type="PANTHER" id="PTHR31899:SF9">
    <property type="entry name" value="BETA-CAROTENE 3-HYDROXYLASE 1, CHLOROPLASTIC"/>
    <property type="match status" value="1"/>
</dbReference>
<keyword evidence="3" id="KW-0560">Oxidoreductase</keyword>
<evidence type="ECO:0000313" key="7">
    <source>
        <dbReference type="Proteomes" id="UP000199437"/>
    </source>
</evidence>
<dbReference type="GO" id="GO:0016119">
    <property type="term" value="P:carotene metabolic process"/>
    <property type="evidence" value="ECO:0007669"/>
    <property type="project" value="TreeGrafter"/>
</dbReference>